<evidence type="ECO:0000313" key="3">
    <source>
        <dbReference type="Proteomes" id="UP000092445"/>
    </source>
</evidence>
<keyword evidence="1" id="KW-0812">Transmembrane</keyword>
<dbReference type="EnsemblMetazoa" id="GPAI012611-RA">
    <property type="protein sequence ID" value="GPAI012611-PA"/>
    <property type="gene ID" value="GPAI012611"/>
</dbReference>
<evidence type="ECO:0000256" key="1">
    <source>
        <dbReference type="SAM" id="Phobius"/>
    </source>
</evidence>
<dbReference type="VEuPathDB" id="VectorBase:GPAI012611"/>
<keyword evidence="3" id="KW-1185">Reference proteome</keyword>
<proteinExistence type="predicted"/>
<name>A0A1A9ZF15_GLOPL</name>
<keyword evidence="1" id="KW-0472">Membrane</keyword>
<reference evidence="2" key="2">
    <citation type="submission" date="2020-05" db="UniProtKB">
        <authorList>
            <consortium name="EnsemblMetazoa"/>
        </authorList>
    </citation>
    <scope>IDENTIFICATION</scope>
    <source>
        <strain evidence="2">IAEA</strain>
    </source>
</reference>
<keyword evidence="1" id="KW-1133">Transmembrane helix</keyword>
<feature type="transmembrane region" description="Helical" evidence="1">
    <location>
        <begin position="34"/>
        <end position="58"/>
    </location>
</feature>
<dbReference type="AlphaFoldDB" id="A0A1A9ZF15"/>
<protein>
    <submittedName>
        <fullName evidence="2">Uncharacterized protein</fullName>
    </submittedName>
</protein>
<reference evidence="3" key="1">
    <citation type="submission" date="2014-03" db="EMBL/GenBank/DDBJ databases">
        <authorList>
            <person name="Aksoy S."/>
            <person name="Warren W."/>
            <person name="Wilson R.K."/>
        </authorList>
    </citation>
    <scope>NUCLEOTIDE SEQUENCE [LARGE SCALE GENOMIC DNA]</scope>
    <source>
        <strain evidence="3">IAEA</strain>
    </source>
</reference>
<dbReference type="Proteomes" id="UP000092445">
    <property type="component" value="Unassembled WGS sequence"/>
</dbReference>
<evidence type="ECO:0000313" key="2">
    <source>
        <dbReference type="EnsemblMetazoa" id="GPAI012611-PA"/>
    </source>
</evidence>
<sequence>MLTNQNACKRIDENYLCFHSKLLRTMKRLIEKSIPIVTFNAIRGFLVLFALFCFSVSLCLKGSIEMPVVCFPSKTNWLVWPGLLLRITIVNAYENIEFIFSFDTHATKVNCHLKSGYFDKCL</sequence>
<organism evidence="2 3">
    <name type="scientific">Glossina pallidipes</name>
    <name type="common">Tsetse fly</name>
    <dbReference type="NCBI Taxonomy" id="7398"/>
    <lineage>
        <taxon>Eukaryota</taxon>
        <taxon>Metazoa</taxon>
        <taxon>Ecdysozoa</taxon>
        <taxon>Arthropoda</taxon>
        <taxon>Hexapoda</taxon>
        <taxon>Insecta</taxon>
        <taxon>Pterygota</taxon>
        <taxon>Neoptera</taxon>
        <taxon>Endopterygota</taxon>
        <taxon>Diptera</taxon>
        <taxon>Brachycera</taxon>
        <taxon>Muscomorpha</taxon>
        <taxon>Hippoboscoidea</taxon>
        <taxon>Glossinidae</taxon>
        <taxon>Glossina</taxon>
    </lineage>
</organism>
<accession>A0A1A9ZF15</accession>